<protein>
    <recommendedName>
        <fullName evidence="1">Antitoxin Xre/MbcA/ParS-like toxin-binding domain-containing protein</fullName>
    </recommendedName>
</protein>
<reference evidence="2 3" key="1">
    <citation type="submission" date="2017-05" db="EMBL/GenBank/DDBJ databases">
        <title>Thiocyanate degradation by Thiohalobacter thiocyanaticus FOKN1.</title>
        <authorList>
            <person name="Oshiki M."/>
            <person name="Fukushima T."/>
            <person name="Kawano S."/>
            <person name="Nakagawa J."/>
        </authorList>
    </citation>
    <scope>NUCLEOTIDE SEQUENCE [LARGE SCALE GENOMIC DNA]</scope>
    <source>
        <strain evidence="2 3">FOKN1</strain>
    </source>
</reference>
<dbReference type="Pfam" id="PF09722">
    <property type="entry name" value="Xre_MbcA_ParS_C"/>
    <property type="match status" value="1"/>
</dbReference>
<sequence>MADDDSKNDVGTGSSIDTGHAYMIITYILKRKINRIEEDIQWLSEIGSDTETAGRLEYLLDHAMSYFNDIDKSVSWIFKPNRALGGERQIDLIESDEQAERAHKIISNLQHSLI</sequence>
<proteinExistence type="predicted"/>
<dbReference type="RefSeq" id="WP_096363921.1">
    <property type="nucleotide sequence ID" value="NZ_AP018052.1"/>
</dbReference>
<feature type="domain" description="Antitoxin Xre/MbcA/ParS-like toxin-binding" evidence="1">
    <location>
        <begin position="63"/>
        <end position="105"/>
    </location>
</feature>
<accession>A0A1Z4VM03</accession>
<evidence type="ECO:0000259" key="1">
    <source>
        <dbReference type="Pfam" id="PF09722"/>
    </source>
</evidence>
<gene>
    <name evidence="2" type="ORF">FOKN1_0242</name>
</gene>
<dbReference type="Proteomes" id="UP000218765">
    <property type="component" value="Chromosome"/>
</dbReference>
<dbReference type="KEGG" id="ttc:FOKN1_0242"/>
<name>A0A1Z4VM03_9GAMM</name>
<dbReference type="OrthoDB" id="5797199at2"/>
<dbReference type="EMBL" id="AP018052">
    <property type="protein sequence ID" value="BAZ92646.1"/>
    <property type="molecule type" value="Genomic_DNA"/>
</dbReference>
<organism evidence="2 3">
    <name type="scientific">Thiohalobacter thiocyanaticus</name>
    <dbReference type="NCBI Taxonomy" id="585455"/>
    <lineage>
        <taxon>Bacteria</taxon>
        <taxon>Pseudomonadati</taxon>
        <taxon>Pseudomonadota</taxon>
        <taxon>Gammaproteobacteria</taxon>
        <taxon>Thiohalobacterales</taxon>
        <taxon>Thiohalobacteraceae</taxon>
        <taxon>Thiohalobacter</taxon>
    </lineage>
</organism>
<dbReference type="InterPro" id="IPR024467">
    <property type="entry name" value="Xre/MbcA/ParS-like_toxin-bd"/>
</dbReference>
<evidence type="ECO:0000313" key="2">
    <source>
        <dbReference type="EMBL" id="BAZ92646.1"/>
    </source>
</evidence>
<keyword evidence="3" id="KW-1185">Reference proteome</keyword>
<dbReference type="AlphaFoldDB" id="A0A1Z4VM03"/>
<evidence type="ECO:0000313" key="3">
    <source>
        <dbReference type="Proteomes" id="UP000218765"/>
    </source>
</evidence>